<dbReference type="SMART" id="SM00209">
    <property type="entry name" value="TSP1"/>
    <property type="match status" value="1"/>
</dbReference>
<gene>
    <name evidence="2" type="ORF">CAUJ_LOCUS8295</name>
</gene>
<dbReference type="InterPro" id="IPR036383">
    <property type="entry name" value="TSP1_rpt_sf"/>
</dbReference>
<organism evidence="2 3">
    <name type="scientific">Caenorhabditis auriculariae</name>
    <dbReference type="NCBI Taxonomy" id="2777116"/>
    <lineage>
        <taxon>Eukaryota</taxon>
        <taxon>Metazoa</taxon>
        <taxon>Ecdysozoa</taxon>
        <taxon>Nematoda</taxon>
        <taxon>Chromadorea</taxon>
        <taxon>Rhabditida</taxon>
        <taxon>Rhabditina</taxon>
        <taxon>Rhabditomorpha</taxon>
        <taxon>Rhabditoidea</taxon>
        <taxon>Rhabditidae</taxon>
        <taxon>Peloderinae</taxon>
        <taxon>Caenorhabditis</taxon>
    </lineage>
</organism>
<dbReference type="Proteomes" id="UP000835052">
    <property type="component" value="Unassembled WGS sequence"/>
</dbReference>
<dbReference type="PROSITE" id="PS50092">
    <property type="entry name" value="TSP1"/>
    <property type="match status" value="1"/>
</dbReference>
<dbReference type="Pfam" id="PF00090">
    <property type="entry name" value="TSP_1"/>
    <property type="match status" value="1"/>
</dbReference>
<accession>A0A8S1H7B8</accession>
<dbReference type="SUPFAM" id="SSF82895">
    <property type="entry name" value="TSP-1 type 1 repeat"/>
    <property type="match status" value="1"/>
</dbReference>
<keyword evidence="1" id="KW-0732">Signal</keyword>
<keyword evidence="3" id="KW-1185">Reference proteome</keyword>
<evidence type="ECO:0000313" key="2">
    <source>
        <dbReference type="EMBL" id="CAD6192376.1"/>
    </source>
</evidence>
<dbReference type="InterPro" id="IPR000884">
    <property type="entry name" value="TSP1_rpt"/>
</dbReference>
<protein>
    <submittedName>
        <fullName evidence="2">Uncharacterized protein</fullName>
    </submittedName>
</protein>
<sequence>MRISHLLLPLFVAVLTVAQENRARTFEVHIELPDRDKIGRGWTDWDEWSDCSAKCGYCGIRKRTRFCRDQVYNKFCKGPATHREYCPGIACPKGNPCCKGKLVKKDGENVCKVNFVCKSRKGRKGKKPQKTLEL</sequence>
<dbReference type="PRINTS" id="PR01705">
    <property type="entry name" value="TSP1REPEAT"/>
</dbReference>
<name>A0A8S1H7B8_9PELO</name>
<evidence type="ECO:0000313" key="3">
    <source>
        <dbReference type="Proteomes" id="UP000835052"/>
    </source>
</evidence>
<dbReference type="OrthoDB" id="5838645at2759"/>
<dbReference type="AlphaFoldDB" id="A0A8S1H7B8"/>
<evidence type="ECO:0000256" key="1">
    <source>
        <dbReference type="SAM" id="SignalP"/>
    </source>
</evidence>
<feature type="signal peptide" evidence="1">
    <location>
        <begin position="1"/>
        <end position="18"/>
    </location>
</feature>
<proteinExistence type="predicted"/>
<dbReference type="Gene3D" id="2.20.100.10">
    <property type="entry name" value="Thrombospondin type-1 (TSP1) repeat"/>
    <property type="match status" value="1"/>
</dbReference>
<comment type="caution">
    <text evidence="2">The sequence shown here is derived from an EMBL/GenBank/DDBJ whole genome shotgun (WGS) entry which is preliminary data.</text>
</comment>
<reference evidence="2" key="1">
    <citation type="submission" date="2020-10" db="EMBL/GenBank/DDBJ databases">
        <authorList>
            <person name="Kikuchi T."/>
        </authorList>
    </citation>
    <scope>NUCLEOTIDE SEQUENCE</scope>
    <source>
        <strain evidence="2">NKZ352</strain>
    </source>
</reference>
<feature type="chain" id="PRO_5035767166" evidence="1">
    <location>
        <begin position="19"/>
        <end position="134"/>
    </location>
</feature>
<dbReference type="EMBL" id="CAJGYM010000027">
    <property type="protein sequence ID" value="CAD6192376.1"/>
    <property type="molecule type" value="Genomic_DNA"/>
</dbReference>